<evidence type="ECO:0000256" key="8">
    <source>
        <dbReference type="ARBA" id="ARBA00038436"/>
    </source>
</evidence>
<keyword evidence="2 9" id="KW-0813">Transport</keyword>
<comment type="subcellular location">
    <subcellularLocation>
        <location evidence="1 9">Cell inner membrane</location>
        <topology evidence="1 9">Multi-pass membrane protein</topology>
    </subcellularLocation>
</comment>
<sequence length="170" mass="19274">MSNNTNGLFDKFDTLKLWVDKVIAAVLIFIVAAMTTLVTYQVVARYFFGSPSATSEVLSRYAFIWLILIGSAYVFGLREHMAISFVKQKFAEKTQIYVDMFIEFSTAVFALLVMVIGGHSSAVRQMWQMDSALQIPMGVIYAAIPISGGLIIFYFLYQELNLLRRLKQLK</sequence>
<feature type="transmembrane region" description="Helical" evidence="9">
    <location>
        <begin position="96"/>
        <end position="118"/>
    </location>
</feature>
<dbReference type="PANTHER" id="PTHR35011:SF2">
    <property type="entry name" value="2,3-DIKETO-L-GULONATE TRAP TRANSPORTER SMALL PERMEASE PROTEIN YIAM"/>
    <property type="match status" value="1"/>
</dbReference>
<feature type="transmembrane region" description="Helical" evidence="9">
    <location>
        <begin position="138"/>
        <end position="157"/>
    </location>
</feature>
<dbReference type="PANTHER" id="PTHR35011">
    <property type="entry name" value="2,3-DIKETO-L-GULONATE TRAP TRANSPORTER SMALL PERMEASE PROTEIN YIAM"/>
    <property type="match status" value="1"/>
</dbReference>
<comment type="subunit">
    <text evidence="9">The complex comprises the extracytoplasmic solute receptor protein and the two transmembrane proteins.</text>
</comment>
<dbReference type="InterPro" id="IPR055348">
    <property type="entry name" value="DctQ"/>
</dbReference>
<feature type="transmembrane region" description="Helical" evidence="9">
    <location>
        <begin position="21"/>
        <end position="43"/>
    </location>
</feature>
<dbReference type="InterPro" id="IPR007387">
    <property type="entry name" value="TRAP_DctQ"/>
</dbReference>
<evidence type="ECO:0000256" key="5">
    <source>
        <dbReference type="ARBA" id="ARBA00022692"/>
    </source>
</evidence>
<reference evidence="11 12" key="1">
    <citation type="submission" date="2016-08" db="EMBL/GenBank/DDBJ databases">
        <title>Genome sequencing of Vibrio scophthalmi strain FP3289, an isolated from Paralichthys olivaceus.</title>
        <authorList>
            <person name="Han H.-J."/>
        </authorList>
    </citation>
    <scope>NUCLEOTIDE SEQUENCE [LARGE SCALE GENOMIC DNA]</scope>
    <source>
        <strain evidence="11 12">FP3289</strain>
    </source>
</reference>
<comment type="caution">
    <text evidence="11">The sequence shown here is derived from an EMBL/GenBank/DDBJ whole genome shotgun (WGS) entry which is preliminary data.</text>
</comment>
<evidence type="ECO:0000259" key="10">
    <source>
        <dbReference type="Pfam" id="PF04290"/>
    </source>
</evidence>
<dbReference type="PATRIC" id="fig|45658.8.peg.2185"/>
<dbReference type="GO" id="GO:0005886">
    <property type="term" value="C:plasma membrane"/>
    <property type="evidence" value="ECO:0007669"/>
    <property type="project" value="UniProtKB-SubCell"/>
</dbReference>
<evidence type="ECO:0000256" key="9">
    <source>
        <dbReference type="RuleBase" id="RU369079"/>
    </source>
</evidence>
<protein>
    <recommendedName>
        <fullName evidence="9">TRAP transporter small permease protein</fullName>
    </recommendedName>
</protein>
<evidence type="ECO:0000256" key="6">
    <source>
        <dbReference type="ARBA" id="ARBA00022989"/>
    </source>
</evidence>
<feature type="domain" description="Tripartite ATP-independent periplasmic transporters DctQ component" evidence="10">
    <location>
        <begin position="34"/>
        <end position="164"/>
    </location>
</feature>
<dbReference type="RefSeq" id="WP_009388092.1">
    <property type="nucleotide sequence ID" value="NZ_CP134277.1"/>
</dbReference>
<proteinExistence type="inferred from homology"/>
<feature type="transmembrane region" description="Helical" evidence="9">
    <location>
        <begin position="58"/>
        <end position="75"/>
    </location>
</feature>
<keyword evidence="7 9" id="KW-0472">Membrane</keyword>
<comment type="function">
    <text evidence="9">Part of the tripartite ATP-independent periplasmic (TRAP) transport system.</text>
</comment>
<evidence type="ECO:0000313" key="12">
    <source>
        <dbReference type="Proteomes" id="UP000095131"/>
    </source>
</evidence>
<evidence type="ECO:0000256" key="7">
    <source>
        <dbReference type="ARBA" id="ARBA00023136"/>
    </source>
</evidence>
<comment type="similarity">
    <text evidence="8 9">Belongs to the TRAP transporter small permease family.</text>
</comment>
<evidence type="ECO:0000256" key="3">
    <source>
        <dbReference type="ARBA" id="ARBA00022475"/>
    </source>
</evidence>
<keyword evidence="5 9" id="KW-0812">Transmembrane</keyword>
<name>A0A1E3WQ63_9VIBR</name>
<dbReference type="AlphaFoldDB" id="A0A1E3WQ63"/>
<evidence type="ECO:0000256" key="2">
    <source>
        <dbReference type="ARBA" id="ARBA00022448"/>
    </source>
</evidence>
<evidence type="ECO:0000313" key="11">
    <source>
        <dbReference type="EMBL" id="ODS11908.1"/>
    </source>
</evidence>
<dbReference type="GO" id="GO:0022857">
    <property type="term" value="F:transmembrane transporter activity"/>
    <property type="evidence" value="ECO:0007669"/>
    <property type="project" value="UniProtKB-UniRule"/>
</dbReference>
<organism evidence="11 12">
    <name type="scientific">Vibrio scophthalmi</name>
    <dbReference type="NCBI Taxonomy" id="45658"/>
    <lineage>
        <taxon>Bacteria</taxon>
        <taxon>Pseudomonadati</taxon>
        <taxon>Pseudomonadota</taxon>
        <taxon>Gammaproteobacteria</taxon>
        <taxon>Vibrionales</taxon>
        <taxon>Vibrionaceae</taxon>
        <taxon>Vibrio</taxon>
    </lineage>
</organism>
<gene>
    <name evidence="11" type="ORF">VSF3289_02175</name>
</gene>
<keyword evidence="6 9" id="KW-1133">Transmembrane helix</keyword>
<accession>A0A1E3WQ63</accession>
<dbReference type="Pfam" id="PF04290">
    <property type="entry name" value="DctQ"/>
    <property type="match status" value="1"/>
</dbReference>
<evidence type="ECO:0000256" key="4">
    <source>
        <dbReference type="ARBA" id="ARBA00022519"/>
    </source>
</evidence>
<dbReference type="Proteomes" id="UP000095131">
    <property type="component" value="Unassembled WGS sequence"/>
</dbReference>
<dbReference type="GO" id="GO:0015740">
    <property type="term" value="P:C4-dicarboxylate transport"/>
    <property type="evidence" value="ECO:0007669"/>
    <property type="project" value="TreeGrafter"/>
</dbReference>
<evidence type="ECO:0000256" key="1">
    <source>
        <dbReference type="ARBA" id="ARBA00004429"/>
    </source>
</evidence>
<dbReference type="OrthoDB" id="2085311at2"/>
<dbReference type="EMBL" id="MDCJ01000002">
    <property type="protein sequence ID" value="ODS11908.1"/>
    <property type="molecule type" value="Genomic_DNA"/>
</dbReference>
<keyword evidence="4 9" id="KW-0997">Cell inner membrane</keyword>
<keyword evidence="3" id="KW-1003">Cell membrane</keyword>